<dbReference type="AlphaFoldDB" id="A0A226D610"/>
<feature type="transmembrane region" description="Helical" evidence="1">
    <location>
        <begin position="408"/>
        <end position="429"/>
    </location>
</feature>
<evidence type="ECO:0000313" key="3">
    <source>
        <dbReference type="EMBL" id="OXA39696.1"/>
    </source>
</evidence>
<keyword evidence="3" id="KW-0067">ATP-binding</keyword>
<keyword evidence="3" id="KW-0547">Nucleotide-binding</keyword>
<protein>
    <submittedName>
        <fullName evidence="3">ATP-binding cassette sub-family A member 13</fullName>
    </submittedName>
</protein>
<keyword evidence="2" id="KW-0732">Signal</keyword>
<keyword evidence="4" id="KW-1185">Reference proteome</keyword>
<keyword evidence="1" id="KW-1133">Transmembrane helix</keyword>
<accession>A0A226D610</accession>
<dbReference type="EMBL" id="LNIX01000037">
    <property type="protein sequence ID" value="OXA39696.1"/>
    <property type="molecule type" value="Genomic_DNA"/>
</dbReference>
<dbReference type="GO" id="GO:0005524">
    <property type="term" value="F:ATP binding"/>
    <property type="evidence" value="ECO:0007669"/>
    <property type="project" value="UniProtKB-KW"/>
</dbReference>
<keyword evidence="1" id="KW-0812">Transmembrane</keyword>
<evidence type="ECO:0000313" key="4">
    <source>
        <dbReference type="Proteomes" id="UP000198287"/>
    </source>
</evidence>
<name>A0A226D610_FOLCA</name>
<comment type="caution">
    <text evidence="3">The sequence shown here is derived from an EMBL/GenBank/DDBJ whole genome shotgun (WGS) entry which is preliminary data.</text>
</comment>
<reference evidence="3 4" key="1">
    <citation type="submission" date="2015-12" db="EMBL/GenBank/DDBJ databases">
        <title>The genome of Folsomia candida.</title>
        <authorList>
            <person name="Faddeeva A."/>
            <person name="Derks M.F."/>
            <person name="Anvar Y."/>
            <person name="Smit S."/>
            <person name="Van Straalen N."/>
            <person name="Roelofs D."/>
        </authorList>
    </citation>
    <scope>NUCLEOTIDE SEQUENCE [LARGE SCALE GENOMIC DNA]</scope>
    <source>
        <strain evidence="3 4">VU population</strain>
        <tissue evidence="3">Whole body</tissue>
    </source>
</reference>
<feature type="chain" id="PRO_5012104191" evidence="2">
    <location>
        <begin position="22"/>
        <end position="714"/>
    </location>
</feature>
<sequence length="714" mass="83014">MISTLAFSLILLLQLSKNNWAVPHVHHSFIYLPEFNNYFKIFQNCTVIVLKPKHVYSNLANLKGNNVPLILAEHIFNTRSGTIANLIERKISLQKRRNPSHYCWTSFVLFPEASKLLKISGKYWESTFNSYSFIRNTLPHQYFIRITSVRKDIQANLKKRPLFTRNYFGLRQIIIIDISEIESGILMHYYNNYHLHGNLANSLSWYKIHCGNFEPHQCFHQLDLISRNVSQLNKYFWRAAPAQLKSMLHVRSLVNKFTLKSHRAMYHAIISVTNFHEFRSFWLLQDILRNDNPYYIHFVPNLRKLTIFKATPYFSFILRDVQTFSFVSCYKVKPESFTGLASLISPFDLTGWIYFSASFILVTLILSLLPVKPSLYGFFFVIWITLENSGSENLTIFQARFHGRKHVLGFYMVISLWIILIGTILTNWYKTSFTMELILPVEYRLPWKSILDLDGIRVLVPYNLLDKNYVDETSQPNYMQYAQFYVHVYERAVVLARYAGNSTVLKGYRKVAKALVAMIEPKIGIAQDGEYYGNGTFNDLNGTGESLNFPKIMGNASVQPIFYGDSVELVKSLSTCDKIGYMDTQENVDALLPFLNDQHPDKKYLRGDDDTFFTLVLGWVMLPVRDNYVEGRLKVMISSGIYAHWEEWYRLVKPPKLFHNYVNWTKPKFSAVSRLDFSSKISAGFYVLGICLVGCVISFGMELTSKRVMRSWCN</sequence>
<feature type="transmembrane region" description="Helical" evidence="1">
    <location>
        <begin position="683"/>
        <end position="701"/>
    </location>
</feature>
<feature type="transmembrane region" description="Helical" evidence="1">
    <location>
        <begin position="352"/>
        <end position="371"/>
    </location>
</feature>
<proteinExistence type="predicted"/>
<keyword evidence="1" id="KW-0472">Membrane</keyword>
<organism evidence="3 4">
    <name type="scientific">Folsomia candida</name>
    <name type="common">Springtail</name>
    <dbReference type="NCBI Taxonomy" id="158441"/>
    <lineage>
        <taxon>Eukaryota</taxon>
        <taxon>Metazoa</taxon>
        <taxon>Ecdysozoa</taxon>
        <taxon>Arthropoda</taxon>
        <taxon>Hexapoda</taxon>
        <taxon>Collembola</taxon>
        <taxon>Entomobryomorpha</taxon>
        <taxon>Isotomoidea</taxon>
        <taxon>Isotomidae</taxon>
        <taxon>Proisotominae</taxon>
        <taxon>Folsomia</taxon>
    </lineage>
</organism>
<evidence type="ECO:0000256" key="2">
    <source>
        <dbReference type="SAM" id="SignalP"/>
    </source>
</evidence>
<evidence type="ECO:0000256" key="1">
    <source>
        <dbReference type="SAM" id="Phobius"/>
    </source>
</evidence>
<feature type="signal peptide" evidence="2">
    <location>
        <begin position="1"/>
        <end position="21"/>
    </location>
</feature>
<gene>
    <name evidence="3" type="ORF">Fcan01_25434</name>
</gene>
<dbReference type="Proteomes" id="UP000198287">
    <property type="component" value="Unassembled WGS sequence"/>
</dbReference>